<keyword evidence="3" id="KW-1185">Reference proteome</keyword>
<feature type="region of interest" description="Disordered" evidence="1">
    <location>
        <begin position="724"/>
        <end position="927"/>
    </location>
</feature>
<feature type="region of interest" description="Disordered" evidence="1">
    <location>
        <begin position="1018"/>
        <end position="1057"/>
    </location>
</feature>
<dbReference type="EMBL" id="CACVBS010000053">
    <property type="protein sequence ID" value="CAA7266176.1"/>
    <property type="molecule type" value="Genomic_DNA"/>
</dbReference>
<feature type="compositionally biased region" description="Polar residues" evidence="1">
    <location>
        <begin position="831"/>
        <end position="856"/>
    </location>
</feature>
<feature type="compositionally biased region" description="Polar residues" evidence="1">
    <location>
        <begin position="178"/>
        <end position="194"/>
    </location>
</feature>
<gene>
    <name evidence="2" type="ORF">AAE3_LOCUS8476</name>
</gene>
<reference evidence="2 3" key="1">
    <citation type="submission" date="2020-01" db="EMBL/GenBank/DDBJ databases">
        <authorList>
            <person name="Gupta K D."/>
        </authorList>
    </citation>
    <scope>NUCLEOTIDE SEQUENCE [LARGE SCALE GENOMIC DNA]</scope>
</reference>
<evidence type="ECO:0000313" key="2">
    <source>
        <dbReference type="EMBL" id="CAA7266176.1"/>
    </source>
</evidence>
<feature type="region of interest" description="Disordered" evidence="1">
    <location>
        <begin position="483"/>
        <end position="701"/>
    </location>
</feature>
<feature type="compositionally biased region" description="Basic residues" evidence="1">
    <location>
        <begin position="1047"/>
        <end position="1057"/>
    </location>
</feature>
<feature type="region of interest" description="Disordered" evidence="1">
    <location>
        <begin position="1069"/>
        <end position="1136"/>
    </location>
</feature>
<protein>
    <recommendedName>
        <fullName evidence="4">SAP domain-containing protein</fullName>
    </recommendedName>
</protein>
<proteinExistence type="predicted"/>
<evidence type="ECO:0008006" key="4">
    <source>
        <dbReference type="Google" id="ProtNLM"/>
    </source>
</evidence>
<feature type="compositionally biased region" description="Low complexity" evidence="1">
    <location>
        <begin position="228"/>
        <end position="241"/>
    </location>
</feature>
<dbReference type="Proteomes" id="UP000467700">
    <property type="component" value="Unassembled WGS sequence"/>
</dbReference>
<feature type="compositionally biased region" description="Low complexity" evidence="1">
    <location>
        <begin position="907"/>
        <end position="927"/>
    </location>
</feature>
<feature type="compositionally biased region" description="Acidic residues" evidence="1">
    <location>
        <begin position="591"/>
        <end position="601"/>
    </location>
</feature>
<feature type="compositionally biased region" description="Acidic residues" evidence="1">
    <location>
        <begin position="138"/>
        <end position="150"/>
    </location>
</feature>
<name>A0A8S0WUU0_CYCAE</name>
<feature type="compositionally biased region" description="Low complexity" evidence="1">
    <location>
        <begin position="813"/>
        <end position="829"/>
    </location>
</feature>
<feature type="compositionally biased region" description="Polar residues" evidence="1">
    <location>
        <begin position="776"/>
        <end position="796"/>
    </location>
</feature>
<feature type="compositionally biased region" description="Basic and acidic residues" evidence="1">
    <location>
        <begin position="483"/>
        <end position="522"/>
    </location>
</feature>
<evidence type="ECO:0000313" key="3">
    <source>
        <dbReference type="Proteomes" id="UP000467700"/>
    </source>
</evidence>
<accession>A0A8S0WUU0</accession>
<feature type="region of interest" description="Disordered" evidence="1">
    <location>
        <begin position="113"/>
        <end position="300"/>
    </location>
</feature>
<feature type="region of interest" description="Disordered" evidence="1">
    <location>
        <begin position="409"/>
        <end position="443"/>
    </location>
</feature>
<dbReference type="OrthoDB" id="5964929at2759"/>
<dbReference type="AlphaFoldDB" id="A0A8S0WUU0"/>
<feature type="compositionally biased region" description="Low complexity" evidence="1">
    <location>
        <begin position="857"/>
        <end position="889"/>
    </location>
</feature>
<feature type="compositionally biased region" description="Polar residues" evidence="1">
    <location>
        <begin position="416"/>
        <end position="427"/>
    </location>
</feature>
<evidence type="ECO:0000256" key="1">
    <source>
        <dbReference type="SAM" id="MobiDB-lite"/>
    </source>
</evidence>
<feature type="compositionally biased region" description="Low complexity" evidence="1">
    <location>
        <begin position="200"/>
        <end position="211"/>
    </location>
</feature>
<feature type="compositionally biased region" description="Basic and acidic residues" evidence="1">
    <location>
        <begin position="602"/>
        <end position="657"/>
    </location>
</feature>
<comment type="caution">
    <text evidence="2">The sequence shown here is derived from an EMBL/GenBank/DDBJ whole genome shotgun (WGS) entry which is preliminary data.</text>
</comment>
<sequence>MAVSQLGAVFPSSVPPPVATPLGASAPISFNSYAKIHSVTTHDLQTNFEVFPPFLLCQTTPNLSMSTTTQILFNSPALHSLKREQLIKLCKIHSIKANGKNVDLIQRLRHHAQTLPKDSPLSVAARSESKEPIPMQPEEADEDLQDDAQDDSSIRTAIPRPSEQWEMVMDSIEEVEENSSQGSLSSQRTLNNTIPGEFGTGSSRSTTVTSSIKALATSLGWKRNMPESTPASTSSSKASATVQEHDELAQNSTPYSALPLPTSLPQTDHFVLDDSGRNSLGSTHEAPLPGHSLRPGIPAPPNARLSLGLGPHVPATPTRQTQPTTTIRLVSNHAPESSYGETRTPQLKPFKTSFDITFGSPIPGGNLFSFGSLNSWPPNDDVEMGGIYPKLTVSDLPPLVVSSPSKECDVAMRGTPSRTPNRLSTAKSNPPSPFVFGSPSPQHRVSNHQFRAAAASVLEEMNARLRAEGIDEIGTDIVDRLHPHRKVTEQERDIKPLPSNKRGEISSKFNKAHEEEFSKMEGIDNVLKRKQASPQKPTEPVVRRKRKSSVIEQGKPPRRPSAMPPGRPNVSATRVISNGRRARALPGAFGMDDDDEDDEEPVNNHDSNDNDRRGSKRVRMDPEFAEEQALKDKEEEKKKGAEEREREAIKRKLEANRARRRSSAAHLAVGGRKSVGGPRKSVGKAGPRASLLKPKPKPSRFGFFSSAKSLVQSVWNRGKTPAAVTATPSHIPKPISSTLPNAKAEETTTLAPAKEKEKMGPPSLLPMKKSTIAPAKSTTANASGSKLPSLKPQTAMKQGLSAPMTTPSYAQGSVASSSSSARSRSPIPSFGTMSSIASGASSGRNSLQSNAARSAPSSAIGTARSRASSIASSAAGVSSVGTRASSSRGSGAGGVGSMGLRKPTSRTPSLTTAGSSSSRLSTRLSTSSRLLAPTASSLAKTAGRASSGLKTVAEGSFSKKVAQDKEKYALNMITNSSTINTPAPVTPASIIASSITTPFSPSSGRIFSKPLLLPIQSGIPTPAKRRSPVGTQSTPTEDGAGGGATRTRVKSLNGRKPRISRSKVIARLASQRAAGASTGRPRPSIKAPLTPRASGTKTRSSLGAKVSRASYGGVGGLKARASGGAAIQMSAKRRARQSEYYARRKISRGASLLGSAGGDSGMDVDA</sequence>
<organism evidence="2 3">
    <name type="scientific">Cyclocybe aegerita</name>
    <name type="common">Black poplar mushroom</name>
    <name type="synonym">Agrocybe aegerita</name>
    <dbReference type="NCBI Taxonomy" id="1973307"/>
    <lineage>
        <taxon>Eukaryota</taxon>
        <taxon>Fungi</taxon>
        <taxon>Dikarya</taxon>
        <taxon>Basidiomycota</taxon>
        <taxon>Agaricomycotina</taxon>
        <taxon>Agaricomycetes</taxon>
        <taxon>Agaricomycetidae</taxon>
        <taxon>Agaricales</taxon>
        <taxon>Agaricineae</taxon>
        <taxon>Bolbitiaceae</taxon>
        <taxon>Cyclocybe</taxon>
    </lineage>
</organism>